<dbReference type="Pfam" id="PF08402">
    <property type="entry name" value="TOBE_2"/>
    <property type="match status" value="1"/>
</dbReference>
<name>A0A381Y9X8_9ZZZZ</name>
<evidence type="ECO:0000259" key="4">
    <source>
        <dbReference type="Pfam" id="PF08402"/>
    </source>
</evidence>
<keyword evidence="1" id="KW-1003">Cell membrane</keyword>
<dbReference type="InterPro" id="IPR008995">
    <property type="entry name" value="Mo/tungstate-bd_C_term_dom"/>
</dbReference>
<evidence type="ECO:0000256" key="2">
    <source>
        <dbReference type="ARBA" id="ARBA00022967"/>
    </source>
</evidence>
<dbReference type="Gene3D" id="2.40.50.140">
    <property type="entry name" value="Nucleic acid-binding proteins"/>
    <property type="match status" value="1"/>
</dbReference>
<organism evidence="5">
    <name type="scientific">marine metagenome</name>
    <dbReference type="NCBI Taxonomy" id="408172"/>
    <lineage>
        <taxon>unclassified sequences</taxon>
        <taxon>metagenomes</taxon>
        <taxon>ecological metagenomes</taxon>
    </lineage>
</organism>
<dbReference type="InterPro" id="IPR013611">
    <property type="entry name" value="Transp-assoc_OB_typ2"/>
</dbReference>
<dbReference type="AlphaFoldDB" id="A0A381Y9X8"/>
<evidence type="ECO:0000256" key="1">
    <source>
        <dbReference type="ARBA" id="ARBA00022475"/>
    </source>
</evidence>
<dbReference type="PANTHER" id="PTHR43875">
    <property type="entry name" value="MALTODEXTRIN IMPORT ATP-BINDING PROTEIN MSMX"/>
    <property type="match status" value="1"/>
</dbReference>
<dbReference type="GO" id="GO:0055052">
    <property type="term" value="C:ATP-binding cassette (ABC) transporter complex, substrate-binding subunit-containing"/>
    <property type="evidence" value="ECO:0007669"/>
    <property type="project" value="TreeGrafter"/>
</dbReference>
<evidence type="ECO:0000256" key="3">
    <source>
        <dbReference type="ARBA" id="ARBA00023136"/>
    </source>
</evidence>
<dbReference type="GO" id="GO:0016887">
    <property type="term" value="F:ATP hydrolysis activity"/>
    <property type="evidence" value="ECO:0007669"/>
    <property type="project" value="InterPro"/>
</dbReference>
<accession>A0A381Y9X8</accession>
<keyword evidence="2" id="KW-1278">Translocase</keyword>
<feature type="domain" description="Transport-associated OB type 2" evidence="4">
    <location>
        <begin position="57"/>
        <end position="127"/>
    </location>
</feature>
<evidence type="ECO:0000313" key="5">
    <source>
        <dbReference type="EMBL" id="SVA73690.1"/>
    </source>
</evidence>
<dbReference type="InterPro" id="IPR047641">
    <property type="entry name" value="ABC_transpr_MalK/UgpC-like"/>
</dbReference>
<keyword evidence="3" id="KW-0472">Membrane</keyword>
<dbReference type="GO" id="GO:0022857">
    <property type="term" value="F:transmembrane transporter activity"/>
    <property type="evidence" value="ECO:0007669"/>
    <property type="project" value="InterPro"/>
</dbReference>
<dbReference type="GO" id="GO:0005524">
    <property type="term" value="F:ATP binding"/>
    <property type="evidence" value="ECO:0007669"/>
    <property type="project" value="InterPro"/>
</dbReference>
<sequence length="134" mass="14865">MYQYPENEFIASFLGNPPIAFLDGIVSDDNVVIQSADIKLPLPENIEVPPSGSRIGLGIRPEFYQPHHPHKIPGTVSFVEIQGRENLYDINLKDGSLLRSIQPADVSPLSPGTKVEWGVNPEQLLFFDSLGKRL</sequence>
<dbReference type="InterPro" id="IPR012340">
    <property type="entry name" value="NA-bd_OB-fold"/>
</dbReference>
<dbReference type="PANTHER" id="PTHR43875:SF15">
    <property type="entry name" value="TREHALOSE IMPORT ATP-BINDING PROTEIN SUGC"/>
    <property type="match status" value="1"/>
</dbReference>
<proteinExistence type="predicted"/>
<dbReference type="Gene3D" id="2.40.50.100">
    <property type="match status" value="1"/>
</dbReference>
<dbReference type="SUPFAM" id="SSF50331">
    <property type="entry name" value="MOP-like"/>
    <property type="match status" value="1"/>
</dbReference>
<reference evidence="5" key="1">
    <citation type="submission" date="2018-05" db="EMBL/GenBank/DDBJ databases">
        <authorList>
            <person name="Lanie J.A."/>
            <person name="Ng W.-L."/>
            <person name="Kazmierczak K.M."/>
            <person name="Andrzejewski T.M."/>
            <person name="Davidsen T.M."/>
            <person name="Wayne K.J."/>
            <person name="Tettelin H."/>
            <person name="Glass J.I."/>
            <person name="Rusch D."/>
            <person name="Podicherti R."/>
            <person name="Tsui H.-C.T."/>
            <person name="Winkler M.E."/>
        </authorList>
    </citation>
    <scope>NUCLEOTIDE SEQUENCE</scope>
</reference>
<protein>
    <recommendedName>
        <fullName evidence="4">Transport-associated OB type 2 domain-containing protein</fullName>
    </recommendedName>
</protein>
<gene>
    <name evidence="5" type="ORF">METZ01_LOCUS126544</name>
</gene>
<dbReference type="EMBL" id="UINC01017700">
    <property type="protein sequence ID" value="SVA73690.1"/>
    <property type="molecule type" value="Genomic_DNA"/>
</dbReference>